<feature type="domain" description="EamA" evidence="8">
    <location>
        <begin position="164"/>
        <end position="294"/>
    </location>
</feature>
<sequence length="305" mass="30636">MTLAAAPGSPAGRLPRRPRLLTAGAVPPPALILLGILSVQIGAGIAKHLFDRLPPSAVVFLRLLTSAVVLAFLARRALRTVLADHSPRSLAVAAGFGVSLCVMNTSIYQAMARIPLGAAVTIEFLGPLAVAVAASRRVRDVGWALLAGAGVVLLARGGDHLDLVGVGLALLAGVGWACYILLSAATGRRFAGSTGLAAASVVAAAVAVPFGVAAGGTALLDWRLLLLGLGVGVLSSVIPYSLEMEALRRVPPRVFGVLMSLEPAVAALVGVLLLGEVLGARQWAAIGCVIVASAGATLGARGGDG</sequence>
<comment type="similarity">
    <text evidence="2">Belongs to the EamA transporter family.</text>
</comment>
<dbReference type="Proteomes" id="UP000431901">
    <property type="component" value="Unassembled WGS sequence"/>
</dbReference>
<dbReference type="Pfam" id="PF00892">
    <property type="entry name" value="EamA"/>
    <property type="match status" value="1"/>
</dbReference>
<evidence type="ECO:0000313" key="10">
    <source>
        <dbReference type="Proteomes" id="UP000431901"/>
    </source>
</evidence>
<evidence type="ECO:0000313" key="9">
    <source>
        <dbReference type="EMBL" id="MXQ67635.1"/>
    </source>
</evidence>
<evidence type="ECO:0000256" key="4">
    <source>
        <dbReference type="ARBA" id="ARBA00022692"/>
    </source>
</evidence>
<keyword evidence="10" id="KW-1185">Reference proteome</keyword>
<feature type="transmembrane region" description="Helical" evidence="7">
    <location>
        <begin position="90"/>
        <end position="108"/>
    </location>
</feature>
<keyword evidence="4 7" id="KW-0812">Transmembrane</keyword>
<dbReference type="InterPro" id="IPR000620">
    <property type="entry name" value="EamA_dom"/>
</dbReference>
<keyword evidence="6 7" id="KW-0472">Membrane</keyword>
<feature type="transmembrane region" description="Helical" evidence="7">
    <location>
        <begin position="20"/>
        <end position="45"/>
    </location>
</feature>
<keyword evidence="3" id="KW-1003">Cell membrane</keyword>
<feature type="transmembrane region" description="Helical" evidence="7">
    <location>
        <begin position="163"/>
        <end position="182"/>
    </location>
</feature>
<feature type="transmembrane region" description="Helical" evidence="7">
    <location>
        <begin position="222"/>
        <end position="242"/>
    </location>
</feature>
<evidence type="ECO:0000256" key="6">
    <source>
        <dbReference type="ARBA" id="ARBA00023136"/>
    </source>
</evidence>
<dbReference type="PANTHER" id="PTHR42920">
    <property type="entry name" value="OS03G0707200 PROTEIN-RELATED"/>
    <property type="match status" value="1"/>
</dbReference>
<evidence type="ECO:0000256" key="1">
    <source>
        <dbReference type="ARBA" id="ARBA00004651"/>
    </source>
</evidence>
<feature type="transmembrane region" description="Helical" evidence="7">
    <location>
        <begin position="114"/>
        <end position="134"/>
    </location>
</feature>
<dbReference type="InterPro" id="IPR037185">
    <property type="entry name" value="EmrE-like"/>
</dbReference>
<comment type="subcellular location">
    <subcellularLocation>
        <location evidence="1">Cell membrane</location>
        <topology evidence="1">Multi-pass membrane protein</topology>
    </subcellularLocation>
</comment>
<protein>
    <submittedName>
        <fullName evidence="9">EamA family transporter</fullName>
    </submittedName>
</protein>
<name>A0A6I4WH56_9ACTN</name>
<keyword evidence="5 7" id="KW-1133">Transmembrane helix</keyword>
<dbReference type="EMBL" id="WUTW01000008">
    <property type="protein sequence ID" value="MXQ67635.1"/>
    <property type="molecule type" value="Genomic_DNA"/>
</dbReference>
<dbReference type="SUPFAM" id="SSF103481">
    <property type="entry name" value="Multidrug resistance efflux transporter EmrE"/>
    <property type="match status" value="2"/>
</dbReference>
<feature type="transmembrane region" description="Helical" evidence="7">
    <location>
        <begin position="194"/>
        <end position="216"/>
    </location>
</feature>
<organism evidence="9 10">
    <name type="scientific">Actinomadura rayongensis</name>
    <dbReference type="NCBI Taxonomy" id="1429076"/>
    <lineage>
        <taxon>Bacteria</taxon>
        <taxon>Bacillati</taxon>
        <taxon>Actinomycetota</taxon>
        <taxon>Actinomycetes</taxon>
        <taxon>Streptosporangiales</taxon>
        <taxon>Thermomonosporaceae</taxon>
        <taxon>Actinomadura</taxon>
    </lineage>
</organism>
<evidence type="ECO:0000256" key="2">
    <source>
        <dbReference type="ARBA" id="ARBA00007362"/>
    </source>
</evidence>
<dbReference type="AlphaFoldDB" id="A0A6I4WH56"/>
<comment type="caution">
    <text evidence="9">The sequence shown here is derived from an EMBL/GenBank/DDBJ whole genome shotgun (WGS) entry which is preliminary data.</text>
</comment>
<dbReference type="InterPro" id="IPR051258">
    <property type="entry name" value="Diverse_Substrate_Transporter"/>
</dbReference>
<dbReference type="PANTHER" id="PTHR42920:SF5">
    <property type="entry name" value="EAMA DOMAIN-CONTAINING PROTEIN"/>
    <property type="match status" value="1"/>
</dbReference>
<evidence type="ECO:0000256" key="5">
    <source>
        <dbReference type="ARBA" id="ARBA00022989"/>
    </source>
</evidence>
<gene>
    <name evidence="9" type="ORF">GQ466_26815</name>
</gene>
<proteinExistence type="inferred from homology"/>
<accession>A0A6I4WH56</accession>
<feature type="transmembrane region" description="Helical" evidence="7">
    <location>
        <begin position="254"/>
        <end position="274"/>
    </location>
</feature>
<feature type="transmembrane region" description="Helical" evidence="7">
    <location>
        <begin position="141"/>
        <end position="157"/>
    </location>
</feature>
<evidence type="ECO:0000256" key="3">
    <source>
        <dbReference type="ARBA" id="ARBA00022475"/>
    </source>
</evidence>
<dbReference type="RefSeq" id="WP_161106004.1">
    <property type="nucleotide sequence ID" value="NZ_JBHLYI010000011.1"/>
</dbReference>
<feature type="transmembrane region" description="Helical" evidence="7">
    <location>
        <begin position="280"/>
        <end position="300"/>
    </location>
</feature>
<dbReference type="OrthoDB" id="9815120at2"/>
<evidence type="ECO:0000259" key="8">
    <source>
        <dbReference type="Pfam" id="PF00892"/>
    </source>
</evidence>
<evidence type="ECO:0000256" key="7">
    <source>
        <dbReference type="SAM" id="Phobius"/>
    </source>
</evidence>
<feature type="transmembrane region" description="Helical" evidence="7">
    <location>
        <begin position="57"/>
        <end position="78"/>
    </location>
</feature>
<dbReference type="GO" id="GO:0005886">
    <property type="term" value="C:plasma membrane"/>
    <property type="evidence" value="ECO:0007669"/>
    <property type="project" value="UniProtKB-SubCell"/>
</dbReference>
<reference evidence="9 10" key="1">
    <citation type="submission" date="2019-12" db="EMBL/GenBank/DDBJ databases">
        <title>Nocardia macrotermitis sp. nov. and Nocardia aurantia sp. nov., isolated from the gut of the fungus growing-termite Macrotermes natalensis.</title>
        <authorList>
            <person name="Christine B."/>
            <person name="Rene B."/>
        </authorList>
    </citation>
    <scope>NUCLEOTIDE SEQUENCE [LARGE SCALE GENOMIC DNA]</scope>
    <source>
        <strain evidence="9 10">DSM 102126</strain>
    </source>
</reference>